<dbReference type="InterPro" id="IPR012340">
    <property type="entry name" value="NA-bd_OB-fold"/>
</dbReference>
<dbReference type="SUPFAM" id="SSF50249">
    <property type="entry name" value="Nucleic acid-binding proteins"/>
    <property type="match status" value="1"/>
</dbReference>
<feature type="region of interest" description="Disordered" evidence="1">
    <location>
        <begin position="203"/>
        <end position="321"/>
    </location>
</feature>
<protein>
    <recommendedName>
        <fullName evidence="2">S1 motif domain-containing protein</fullName>
    </recommendedName>
</protein>
<dbReference type="Gramene" id="RZC74350">
    <property type="protein sequence ID" value="RZC74350"/>
    <property type="gene ID" value="C5167_049827"/>
</dbReference>
<organism evidence="3 4">
    <name type="scientific">Papaver somniferum</name>
    <name type="common">Opium poppy</name>
    <dbReference type="NCBI Taxonomy" id="3469"/>
    <lineage>
        <taxon>Eukaryota</taxon>
        <taxon>Viridiplantae</taxon>
        <taxon>Streptophyta</taxon>
        <taxon>Embryophyta</taxon>
        <taxon>Tracheophyta</taxon>
        <taxon>Spermatophyta</taxon>
        <taxon>Magnoliopsida</taxon>
        <taxon>Ranunculales</taxon>
        <taxon>Papaveraceae</taxon>
        <taxon>Papaveroideae</taxon>
        <taxon>Papaver</taxon>
    </lineage>
</organism>
<dbReference type="EMBL" id="CM010722">
    <property type="protein sequence ID" value="RZC74350.1"/>
    <property type="molecule type" value="Genomic_DNA"/>
</dbReference>
<dbReference type="SMART" id="SM00316">
    <property type="entry name" value="S1"/>
    <property type="match status" value="1"/>
</dbReference>
<feature type="compositionally biased region" description="Basic and acidic residues" evidence="1">
    <location>
        <begin position="203"/>
        <end position="223"/>
    </location>
</feature>
<feature type="compositionally biased region" description="Basic and acidic residues" evidence="1">
    <location>
        <begin position="230"/>
        <end position="241"/>
    </location>
</feature>
<dbReference type="PANTHER" id="PTHR47600">
    <property type="entry name" value="NUCLEIC ACID-BINDING, OB-FOLD-LIKE PROTEIN"/>
    <property type="match status" value="1"/>
</dbReference>
<evidence type="ECO:0000313" key="4">
    <source>
        <dbReference type="Proteomes" id="UP000316621"/>
    </source>
</evidence>
<proteinExistence type="predicted"/>
<sequence length="794" mass="88819">MDSLTSCCTNRFFLPYNRKTTPRKLNFLVYASSSKNDDKKPKLDHWDQMELKFGRMIGEDPKLTLAKVIGKKSNPEISYLEIEKSFSRKKKVDDEIVQVVNLPFDKKSNSSVSNLNLVRPVPKKGVKFEQHIVSDNKVNPLLERRRKKVVENFMTETSSSSSVSDIPPPNVMLRKPTTSQEDTFDNVKGLRMKIKPNLVLEMRKDDNDNAKEDNFSELLRKPEAAVVNTTDHDNEHEKKNSADLTGLSSGGFENADDFNNLRKPEAAVFNTTDDDNEHEKKNSADFNSLRKPKAAVVSTTDDDNEHAKKNSADLTRLSSGGFENSDDFNSLSSVDYNSILQKPNHAPFAKPLERSDVVLSVMDDVTAVKQPSDTNSSNSAIESTVEAALQGKPQRLNPSAKQSSVSLKEETNRVSDNIFSVSVDIGDFIAAAPVKDQEDADWTRAGNLLKTEEREEVELISCSTRGFVASFGSLVGFLPYRNLGSKWKFLTFESWLRKKGLDLSMYKQNASIIGGYEAQTKSLPLDTNPSPATVGKFGGELSQDMRVEDLLEIYDQEKIKFLSSFIGQRTKVNVLMADRNSRKLMFSIRPKEREESVEKKRNLMAKLSVGDVVKCCIKKITYFGIFVEVEGVPALIHQSEVSWDATVNPSAFFKLGQIIDAKVLQLDYALERISLSLKEIAPDPLIEALEFVVGDRNSLDGNNEAVQADDEWPEVESIIGELQQIAGVQSVSKGRFFLSPGLAPTFQVYMASMFENQYKLLARSGNKVQEVMVQASLDKEQMKAVILTCTNKVE</sequence>
<dbReference type="STRING" id="3469.A0A4Y7KPT0"/>
<name>A0A4Y7KPT0_PAPSO</name>
<dbReference type="OrthoDB" id="1899990at2759"/>
<evidence type="ECO:0000259" key="2">
    <source>
        <dbReference type="PROSITE" id="PS50126"/>
    </source>
</evidence>
<dbReference type="Pfam" id="PF00575">
    <property type="entry name" value="S1"/>
    <property type="match status" value="1"/>
</dbReference>
<accession>A0A4Y7KPT0</accession>
<reference evidence="3 4" key="1">
    <citation type="journal article" date="2018" name="Science">
        <title>The opium poppy genome and morphinan production.</title>
        <authorList>
            <person name="Guo L."/>
            <person name="Winzer T."/>
            <person name="Yang X."/>
            <person name="Li Y."/>
            <person name="Ning Z."/>
            <person name="He Z."/>
            <person name="Teodor R."/>
            <person name="Lu Y."/>
            <person name="Bowser T.A."/>
            <person name="Graham I.A."/>
            <person name="Ye K."/>
        </authorList>
    </citation>
    <scope>NUCLEOTIDE SEQUENCE [LARGE SCALE GENOMIC DNA]</scope>
    <source>
        <strain evidence="4">cv. HN1</strain>
        <tissue evidence="3">Leaves</tissue>
    </source>
</reference>
<feature type="compositionally biased region" description="Polar residues" evidence="1">
    <location>
        <begin position="396"/>
        <end position="406"/>
    </location>
</feature>
<dbReference type="Proteomes" id="UP000316621">
    <property type="component" value="Chromosome 8"/>
</dbReference>
<feature type="compositionally biased region" description="Polar residues" evidence="1">
    <location>
        <begin position="312"/>
        <end position="321"/>
    </location>
</feature>
<evidence type="ECO:0000256" key="1">
    <source>
        <dbReference type="SAM" id="MobiDB-lite"/>
    </source>
</evidence>
<dbReference type="AlphaFoldDB" id="A0A4Y7KPT0"/>
<dbReference type="PROSITE" id="PS50126">
    <property type="entry name" value="S1"/>
    <property type="match status" value="1"/>
</dbReference>
<keyword evidence="4" id="KW-1185">Reference proteome</keyword>
<dbReference type="Gene3D" id="2.40.50.140">
    <property type="entry name" value="Nucleic acid-binding proteins"/>
    <property type="match status" value="1"/>
</dbReference>
<feature type="domain" description="S1 motif" evidence="2">
    <location>
        <begin position="610"/>
        <end position="678"/>
    </location>
</feature>
<feature type="region of interest" description="Disordered" evidence="1">
    <location>
        <begin position="369"/>
        <end position="408"/>
    </location>
</feature>
<dbReference type="OMA" id="PQEDGDW"/>
<gene>
    <name evidence="3" type="ORF">C5167_049827</name>
</gene>
<dbReference type="PANTHER" id="PTHR47600:SF1">
    <property type="entry name" value="NUCLEIC ACID-BINDING, OB-FOLD-LIKE PROTEIN"/>
    <property type="match status" value="1"/>
</dbReference>
<dbReference type="GO" id="GO:0003676">
    <property type="term" value="F:nucleic acid binding"/>
    <property type="evidence" value="ECO:0007669"/>
    <property type="project" value="InterPro"/>
</dbReference>
<evidence type="ECO:0000313" key="3">
    <source>
        <dbReference type="EMBL" id="RZC74350.1"/>
    </source>
</evidence>
<feature type="compositionally biased region" description="Polar residues" evidence="1">
    <location>
        <begin position="369"/>
        <end position="382"/>
    </location>
</feature>
<dbReference type="InterPro" id="IPR003029">
    <property type="entry name" value="S1_domain"/>
</dbReference>